<feature type="transmembrane region" description="Helical" evidence="1">
    <location>
        <begin position="97"/>
        <end position="119"/>
    </location>
</feature>
<evidence type="ECO:0000313" key="2">
    <source>
        <dbReference type="EMBL" id="PQJ63502.1"/>
    </source>
</evidence>
<keyword evidence="3" id="KW-1185">Reference proteome</keyword>
<sequence>MRTLLSECLHFTSSNFKSIFQIFGGFIITMSCLGMWLEHSFYVSENLWVYAVYLCVYSSIYTYLMATFINFMASSTNGYDIECSVSLRVWFRLMNVYIIYSLIVLVGTVALIIPGLYLAARYSFVEFEAVLNNKSPLFALEKSWRDTKGITMKLIKISMLLGIFNFILNFVIGYIGEVYPVLEVATGILTSILSPVLLIFGSIVYFRVYITNVDAAEMSLGNEA</sequence>
<accession>A0A2S7VNW4</accession>
<evidence type="ECO:0008006" key="4">
    <source>
        <dbReference type="Google" id="ProtNLM"/>
    </source>
</evidence>
<evidence type="ECO:0000256" key="1">
    <source>
        <dbReference type="SAM" id="Phobius"/>
    </source>
</evidence>
<name>A0A2S7VNW4_9VIBR</name>
<organism evidence="2 3">
    <name type="scientific">Vibrio chagasii</name>
    <dbReference type="NCBI Taxonomy" id="170679"/>
    <lineage>
        <taxon>Bacteria</taxon>
        <taxon>Pseudomonadati</taxon>
        <taxon>Pseudomonadota</taxon>
        <taxon>Gammaproteobacteria</taxon>
        <taxon>Vibrionales</taxon>
        <taxon>Vibrionaceae</taxon>
        <taxon>Vibrio</taxon>
    </lineage>
</organism>
<dbReference type="PROSITE" id="PS51257">
    <property type="entry name" value="PROKAR_LIPOPROTEIN"/>
    <property type="match status" value="1"/>
</dbReference>
<protein>
    <recommendedName>
        <fullName evidence="4">Glycerophosphoryl diester phosphodiesterase membrane domain-containing protein</fullName>
    </recommendedName>
</protein>
<keyword evidence="1" id="KW-0472">Membrane</keyword>
<evidence type="ECO:0000313" key="3">
    <source>
        <dbReference type="Proteomes" id="UP000238707"/>
    </source>
</evidence>
<reference evidence="2 3" key="1">
    <citation type="submission" date="2016-12" db="EMBL/GenBank/DDBJ databases">
        <title>Diversity of luminous bacteria.</title>
        <authorList>
            <person name="Yoshizawa S."/>
            <person name="Kogure K."/>
        </authorList>
    </citation>
    <scope>NUCLEOTIDE SEQUENCE [LARGE SCALE GENOMIC DNA]</scope>
    <source>
        <strain evidence="2 3">LC2-408</strain>
    </source>
</reference>
<proteinExistence type="predicted"/>
<comment type="caution">
    <text evidence="2">The sequence shown here is derived from an EMBL/GenBank/DDBJ whole genome shotgun (WGS) entry which is preliminary data.</text>
</comment>
<keyword evidence="1" id="KW-1133">Transmembrane helix</keyword>
<dbReference type="EMBL" id="MSCI01000001">
    <property type="protein sequence ID" value="PQJ63502.1"/>
    <property type="molecule type" value="Genomic_DNA"/>
</dbReference>
<dbReference type="Proteomes" id="UP000238707">
    <property type="component" value="Unassembled WGS sequence"/>
</dbReference>
<dbReference type="AlphaFoldDB" id="A0A2S7VNW4"/>
<gene>
    <name evidence="2" type="ORF">BTO10_01385</name>
</gene>
<feature type="transmembrane region" description="Helical" evidence="1">
    <location>
        <begin position="154"/>
        <end position="176"/>
    </location>
</feature>
<keyword evidence="1" id="KW-0812">Transmembrane</keyword>
<feature type="transmembrane region" description="Helical" evidence="1">
    <location>
        <begin position="188"/>
        <end position="210"/>
    </location>
</feature>
<feature type="transmembrane region" description="Helical" evidence="1">
    <location>
        <begin position="49"/>
        <end position="69"/>
    </location>
</feature>
<feature type="transmembrane region" description="Helical" evidence="1">
    <location>
        <begin position="19"/>
        <end position="37"/>
    </location>
</feature>